<dbReference type="SUPFAM" id="SSF48498">
    <property type="entry name" value="Tetracyclin repressor-like, C-terminal domain"/>
    <property type="match status" value="1"/>
</dbReference>
<evidence type="ECO:0000313" key="5">
    <source>
        <dbReference type="Proteomes" id="UP001589747"/>
    </source>
</evidence>
<dbReference type="Gene3D" id="1.10.357.10">
    <property type="entry name" value="Tetracycline Repressor, domain 2"/>
    <property type="match status" value="1"/>
</dbReference>
<dbReference type="Pfam" id="PF00440">
    <property type="entry name" value="TetR_N"/>
    <property type="match status" value="1"/>
</dbReference>
<dbReference type="SUPFAM" id="SSF46689">
    <property type="entry name" value="Homeodomain-like"/>
    <property type="match status" value="1"/>
</dbReference>
<protein>
    <submittedName>
        <fullName evidence="4">TetR/AcrR family transcriptional regulator</fullName>
    </submittedName>
</protein>
<organism evidence="4 5">
    <name type="scientific">Paenibacillus aurantiacus</name>
    <dbReference type="NCBI Taxonomy" id="1936118"/>
    <lineage>
        <taxon>Bacteria</taxon>
        <taxon>Bacillati</taxon>
        <taxon>Bacillota</taxon>
        <taxon>Bacilli</taxon>
        <taxon>Bacillales</taxon>
        <taxon>Paenibacillaceae</taxon>
        <taxon>Paenibacillus</taxon>
    </lineage>
</organism>
<gene>
    <name evidence="4" type="ORF">ACFFSY_01445</name>
</gene>
<evidence type="ECO:0000256" key="1">
    <source>
        <dbReference type="ARBA" id="ARBA00023125"/>
    </source>
</evidence>
<keyword evidence="1 2" id="KW-0238">DNA-binding</keyword>
<dbReference type="RefSeq" id="WP_377488798.1">
    <property type="nucleotide sequence ID" value="NZ_JBHMDO010000003.1"/>
</dbReference>
<dbReference type="PANTHER" id="PTHR43479:SF11">
    <property type="entry name" value="ACREF_ENVCD OPERON REPRESSOR-RELATED"/>
    <property type="match status" value="1"/>
</dbReference>
<dbReference type="PROSITE" id="PS50977">
    <property type="entry name" value="HTH_TETR_2"/>
    <property type="match status" value="1"/>
</dbReference>
<dbReference type="InterPro" id="IPR050624">
    <property type="entry name" value="HTH-type_Tx_Regulator"/>
</dbReference>
<evidence type="ECO:0000313" key="4">
    <source>
        <dbReference type="EMBL" id="MFB9324601.1"/>
    </source>
</evidence>
<dbReference type="InterPro" id="IPR036271">
    <property type="entry name" value="Tet_transcr_reg_TetR-rel_C_sf"/>
</dbReference>
<dbReference type="EMBL" id="JBHMDO010000003">
    <property type="protein sequence ID" value="MFB9324601.1"/>
    <property type="molecule type" value="Genomic_DNA"/>
</dbReference>
<evidence type="ECO:0000256" key="2">
    <source>
        <dbReference type="PROSITE-ProRule" id="PRU00335"/>
    </source>
</evidence>
<evidence type="ECO:0000259" key="3">
    <source>
        <dbReference type="PROSITE" id="PS50977"/>
    </source>
</evidence>
<keyword evidence="5" id="KW-1185">Reference proteome</keyword>
<feature type="domain" description="HTH tetR-type" evidence="3">
    <location>
        <begin position="13"/>
        <end position="73"/>
    </location>
</feature>
<dbReference type="InterPro" id="IPR001647">
    <property type="entry name" value="HTH_TetR"/>
</dbReference>
<dbReference type="InterPro" id="IPR009057">
    <property type="entry name" value="Homeodomain-like_sf"/>
</dbReference>
<dbReference type="PRINTS" id="PR00455">
    <property type="entry name" value="HTHTETR"/>
</dbReference>
<feature type="DNA-binding region" description="H-T-H motif" evidence="2">
    <location>
        <begin position="36"/>
        <end position="55"/>
    </location>
</feature>
<dbReference type="PANTHER" id="PTHR43479">
    <property type="entry name" value="ACREF/ENVCD OPERON REPRESSOR-RELATED"/>
    <property type="match status" value="1"/>
</dbReference>
<sequence>MPRTQEENDRIRQAAKDNIRSAAIAIFIEKGYHDASIDDIAKRAGVSKGLIYNYYKGKEELLAEMVRTRIEDINHVMQTAATLDTPSEQLVHIIEGALHNVQQHPNVYRFYLHLQTQPEEDKVLARYSQMLNEAMADQFEVQCDMFAKLGDKDERMTSLYFSSTLHGAMQMISTYPDRFPVDDIKKKIIQQFCGG</sequence>
<proteinExistence type="predicted"/>
<comment type="caution">
    <text evidence="4">The sequence shown here is derived from an EMBL/GenBank/DDBJ whole genome shotgun (WGS) entry which is preliminary data.</text>
</comment>
<name>A0ABV5KHA8_9BACL</name>
<dbReference type="Proteomes" id="UP001589747">
    <property type="component" value="Unassembled WGS sequence"/>
</dbReference>
<accession>A0ABV5KHA8</accession>
<reference evidence="4 5" key="1">
    <citation type="submission" date="2024-09" db="EMBL/GenBank/DDBJ databases">
        <authorList>
            <person name="Sun Q."/>
            <person name="Mori K."/>
        </authorList>
    </citation>
    <scope>NUCLEOTIDE SEQUENCE [LARGE SCALE GENOMIC DNA]</scope>
    <source>
        <strain evidence="4 5">TISTR 2452</strain>
    </source>
</reference>